<dbReference type="GO" id="GO:0016491">
    <property type="term" value="F:oxidoreductase activity"/>
    <property type="evidence" value="ECO:0007669"/>
    <property type="project" value="UniProtKB-KW"/>
</dbReference>
<dbReference type="SUPFAM" id="SSF51735">
    <property type="entry name" value="NAD(P)-binding Rossmann-fold domains"/>
    <property type="match status" value="1"/>
</dbReference>
<reference evidence="4 5" key="1">
    <citation type="journal article" date="2015" name="Genome Biol. Evol.">
        <title>Phylogenomic analyses indicate that early fungi evolved digesting cell walls of algal ancestors of land plants.</title>
        <authorList>
            <person name="Chang Y."/>
            <person name="Wang S."/>
            <person name="Sekimoto S."/>
            <person name="Aerts A.L."/>
            <person name="Choi C."/>
            <person name="Clum A."/>
            <person name="LaButti K.M."/>
            <person name="Lindquist E.A."/>
            <person name="Yee Ngan C."/>
            <person name="Ohm R.A."/>
            <person name="Salamov A.A."/>
            <person name="Grigoriev I.V."/>
            <person name="Spatafora J.W."/>
            <person name="Berbee M.L."/>
        </authorList>
    </citation>
    <scope>NUCLEOTIDE SEQUENCE [LARGE SCALE GENOMIC DNA]</scope>
    <source>
        <strain evidence="4 5">JEL478</strain>
    </source>
</reference>
<evidence type="ECO:0000256" key="1">
    <source>
        <dbReference type="ARBA" id="ARBA00022857"/>
    </source>
</evidence>
<organism evidence="4 5">
    <name type="scientific">Gonapodya prolifera (strain JEL478)</name>
    <name type="common">Monoblepharis prolifera</name>
    <dbReference type="NCBI Taxonomy" id="1344416"/>
    <lineage>
        <taxon>Eukaryota</taxon>
        <taxon>Fungi</taxon>
        <taxon>Fungi incertae sedis</taxon>
        <taxon>Chytridiomycota</taxon>
        <taxon>Chytridiomycota incertae sedis</taxon>
        <taxon>Monoblepharidomycetes</taxon>
        <taxon>Monoblepharidales</taxon>
        <taxon>Gonapodyaceae</taxon>
        <taxon>Gonapodya</taxon>
    </lineage>
</organism>
<keyword evidence="5" id="KW-1185">Reference proteome</keyword>
<dbReference type="Pfam" id="PF05368">
    <property type="entry name" value="NmrA"/>
    <property type="match status" value="1"/>
</dbReference>
<dbReference type="PANTHER" id="PTHR47706:SF11">
    <property type="entry name" value="ISOFLAVONE REDUCTASE FAMILY PROTEIN (AFU_ORTHOLOGUE AFUA_1G12510)"/>
    <property type="match status" value="1"/>
</dbReference>
<dbReference type="AlphaFoldDB" id="A0A139ATR5"/>
<dbReference type="InterPro" id="IPR051609">
    <property type="entry name" value="NmrA/Isoflavone_reductase-like"/>
</dbReference>
<dbReference type="OrthoDB" id="2109383at2759"/>
<dbReference type="Gene3D" id="3.90.25.10">
    <property type="entry name" value="UDP-galactose 4-epimerase, domain 1"/>
    <property type="match status" value="1"/>
</dbReference>
<keyword evidence="2" id="KW-0560">Oxidoreductase</keyword>
<evidence type="ECO:0000259" key="3">
    <source>
        <dbReference type="Pfam" id="PF05368"/>
    </source>
</evidence>
<keyword evidence="1" id="KW-0521">NADP</keyword>
<name>A0A139ATR5_GONPJ</name>
<dbReference type="Proteomes" id="UP000070544">
    <property type="component" value="Unassembled WGS sequence"/>
</dbReference>
<dbReference type="EMBL" id="KQ965737">
    <property type="protein sequence ID" value="KXS19963.1"/>
    <property type="molecule type" value="Genomic_DNA"/>
</dbReference>
<evidence type="ECO:0000256" key="2">
    <source>
        <dbReference type="ARBA" id="ARBA00023002"/>
    </source>
</evidence>
<evidence type="ECO:0000313" key="4">
    <source>
        <dbReference type="EMBL" id="KXS19963.1"/>
    </source>
</evidence>
<feature type="domain" description="NmrA-like" evidence="3">
    <location>
        <begin position="52"/>
        <end position="260"/>
    </location>
</feature>
<protein>
    <submittedName>
        <fullName evidence="4">NAD(P)-binding protein</fullName>
    </submittedName>
</protein>
<dbReference type="Gene3D" id="3.40.50.720">
    <property type="entry name" value="NAD(P)-binding Rossmann-like Domain"/>
    <property type="match status" value="1"/>
</dbReference>
<dbReference type="InterPro" id="IPR008030">
    <property type="entry name" value="NmrA-like"/>
</dbReference>
<sequence>MPFRRIAIAGASQSPNGHSTGYAIAKKLLLERRERSRFDSVTILGRKKSSADKQASIDELVSLGAEYLPIEYGNVDETAQALKERKIDCVLSCLAVSDPKAIGESEVNLVKASAKAGVKRFFPSQYGPDDDNLPPERVWRISQRKSHVANLGQKLGMEVTKVVTGIFYEAIFTDNGVFHWSDDGKSTPKGIICGEERSGEVMAISIDDIANFVSAMLSASDTSPTANRAVRIIADRYRTGDEFALFEEVTGRTVERVRYPMGDPINDRGKFPQYPRLVAGNHYYVDPALSDNHLFPEVTPLTLREWLKKQVAETGSASLRFPGGGTRKARL</sequence>
<dbReference type="InterPro" id="IPR036291">
    <property type="entry name" value="NAD(P)-bd_dom_sf"/>
</dbReference>
<gene>
    <name evidence="4" type="ORF">M427DRAFT_152379</name>
</gene>
<accession>A0A139ATR5</accession>
<dbReference type="PANTHER" id="PTHR47706">
    <property type="entry name" value="NMRA-LIKE FAMILY PROTEIN"/>
    <property type="match status" value="1"/>
</dbReference>
<evidence type="ECO:0000313" key="5">
    <source>
        <dbReference type="Proteomes" id="UP000070544"/>
    </source>
</evidence>
<proteinExistence type="predicted"/>